<evidence type="ECO:0000256" key="1">
    <source>
        <dbReference type="ARBA" id="ARBA00005964"/>
    </source>
</evidence>
<dbReference type="InterPro" id="IPR019826">
    <property type="entry name" value="Carboxylesterase_B_AS"/>
</dbReference>
<organism evidence="5 6">
    <name type="scientific">Sporothrix stenoceras</name>
    <dbReference type="NCBI Taxonomy" id="5173"/>
    <lineage>
        <taxon>Eukaryota</taxon>
        <taxon>Fungi</taxon>
        <taxon>Dikarya</taxon>
        <taxon>Ascomycota</taxon>
        <taxon>Pezizomycotina</taxon>
        <taxon>Sordariomycetes</taxon>
        <taxon>Sordariomycetidae</taxon>
        <taxon>Ophiostomatales</taxon>
        <taxon>Ophiostomataceae</taxon>
        <taxon>Sporothrix</taxon>
    </lineage>
</organism>
<evidence type="ECO:0000313" key="5">
    <source>
        <dbReference type="EMBL" id="KAL1892985.1"/>
    </source>
</evidence>
<dbReference type="EMBL" id="JAWCUI010000040">
    <property type="protein sequence ID" value="KAL1892985.1"/>
    <property type="molecule type" value="Genomic_DNA"/>
</dbReference>
<name>A0ABR3YY47_9PEZI</name>
<proteinExistence type="inferred from homology"/>
<dbReference type="SUPFAM" id="SSF53474">
    <property type="entry name" value="alpha/beta-Hydrolases"/>
    <property type="match status" value="1"/>
</dbReference>
<evidence type="ECO:0000256" key="3">
    <source>
        <dbReference type="RuleBase" id="RU361235"/>
    </source>
</evidence>
<feature type="domain" description="Carboxylesterase type B" evidence="4">
    <location>
        <begin position="28"/>
        <end position="454"/>
    </location>
</feature>
<dbReference type="PROSITE" id="PS00122">
    <property type="entry name" value="CARBOXYLESTERASE_B_1"/>
    <property type="match status" value="1"/>
</dbReference>
<gene>
    <name evidence="5" type="ORF">Sste5346_006665</name>
</gene>
<evidence type="ECO:0000256" key="2">
    <source>
        <dbReference type="ARBA" id="ARBA00022801"/>
    </source>
</evidence>
<evidence type="ECO:0000313" key="6">
    <source>
        <dbReference type="Proteomes" id="UP001583186"/>
    </source>
</evidence>
<comment type="similarity">
    <text evidence="1 3">Belongs to the type-B carboxylesterase/lipase family.</text>
</comment>
<evidence type="ECO:0000259" key="4">
    <source>
        <dbReference type="Pfam" id="PF00135"/>
    </source>
</evidence>
<dbReference type="PANTHER" id="PTHR43142">
    <property type="entry name" value="CARBOXYLIC ESTER HYDROLASE"/>
    <property type="match status" value="1"/>
</dbReference>
<sequence>MASRNGNVLKLDNFSAPSVLQVPNGPTVNGFLSTHGVNNYLNIPYAHIPARFRTAKLLNLEDLTSDAELDATKYGPRCPQPADDIHILMSHMFEQLPMAQYTEGFSCLDVNIYAPKDIPQGTKLPVFAWIHGGAFRAGDNTTEFDGNHLVARSVALGEPIVVVTINYRLGIFGFTTSKEIDAEARASGESAPIRGQGINDQKLALLWIQKHISLFGGDPAKVTVGGESAGAMSVHYLLRCRTDVPLFSRALICSAPAVATSLRDVSSGQAQFDALVAAAGISEKAPYQVKLATLRSYSADQLVAMLPPEMSNGLPTPFIDPAWFADEEEGKSLADGVLPPAEYWCRLPEWCSEIIVGNTKDELALFIGRPEAIVWKTEEAQKLLGAVVSKIPAQPNQPLVEAIWDSPSVKVGPTPFGRIVAFGTHLFIGGPSHAFAAAVTRQCPNHKVYMYSIDIVDPFPGTANDGTPLTKDDLAGPLSGFAWHSFGNAIMFYQPACQKDAELGQTADKITAAHIGLMNGSTSSDWEPFSVAGKRMSWNGSKSALVEIGLEASDPVHEHLKTAGNEAALKDYEEFIQDPRRVVKLLG</sequence>
<dbReference type="InterPro" id="IPR029058">
    <property type="entry name" value="AB_hydrolase_fold"/>
</dbReference>
<dbReference type="Proteomes" id="UP001583186">
    <property type="component" value="Unassembled WGS sequence"/>
</dbReference>
<reference evidence="5 6" key="1">
    <citation type="journal article" date="2024" name="IMA Fungus">
        <title>IMA Genome - F19 : A genome assembly and annotation guide to empower mycologists, including annotated draft genome sequences of Ceratocystis pirilliformis, Diaporthe australafricana, Fusarium ophioides, Paecilomyces lecythidis, and Sporothrix stenoceras.</title>
        <authorList>
            <person name="Aylward J."/>
            <person name="Wilson A.M."/>
            <person name="Visagie C.M."/>
            <person name="Spraker J."/>
            <person name="Barnes I."/>
            <person name="Buitendag C."/>
            <person name="Ceriani C."/>
            <person name="Del Mar Angel L."/>
            <person name="du Plessis D."/>
            <person name="Fuchs T."/>
            <person name="Gasser K."/>
            <person name="Kramer D."/>
            <person name="Li W."/>
            <person name="Munsamy K."/>
            <person name="Piso A."/>
            <person name="Price J.L."/>
            <person name="Sonnekus B."/>
            <person name="Thomas C."/>
            <person name="van der Nest A."/>
            <person name="van Dijk A."/>
            <person name="van Heerden A."/>
            <person name="van Vuuren N."/>
            <person name="Yilmaz N."/>
            <person name="Duong T.A."/>
            <person name="van der Merwe N.A."/>
            <person name="Wingfield M.J."/>
            <person name="Wingfield B.D."/>
        </authorList>
    </citation>
    <scope>NUCLEOTIDE SEQUENCE [LARGE SCALE GENOMIC DNA]</scope>
    <source>
        <strain evidence="5 6">CMW 5346</strain>
    </source>
</reference>
<dbReference type="Pfam" id="PF00135">
    <property type="entry name" value="COesterase"/>
    <property type="match status" value="1"/>
</dbReference>
<comment type="caution">
    <text evidence="5">The sequence shown here is derived from an EMBL/GenBank/DDBJ whole genome shotgun (WGS) entry which is preliminary data.</text>
</comment>
<dbReference type="InterPro" id="IPR002018">
    <property type="entry name" value="CarbesteraseB"/>
</dbReference>
<dbReference type="EC" id="3.1.1.-" evidence="3"/>
<protein>
    <recommendedName>
        <fullName evidence="3">Carboxylic ester hydrolase</fullName>
        <ecNumber evidence="3">3.1.1.-</ecNumber>
    </recommendedName>
</protein>
<keyword evidence="2 3" id="KW-0378">Hydrolase</keyword>
<dbReference type="PANTHER" id="PTHR43142:SF1">
    <property type="entry name" value="CARBOXYLIC ESTER HYDROLASE"/>
    <property type="match status" value="1"/>
</dbReference>
<keyword evidence="6" id="KW-1185">Reference proteome</keyword>
<dbReference type="Gene3D" id="3.40.50.1820">
    <property type="entry name" value="alpha/beta hydrolase"/>
    <property type="match status" value="1"/>
</dbReference>
<accession>A0ABR3YY47</accession>